<gene>
    <name evidence="2" type="ORF">TBRA_LOCUS2613</name>
</gene>
<name>A0A6H5I0C1_9HYME</name>
<sequence>MLYVHLTLTDSGSSSSSGDRVKIEKVFGLIAEDSSNSTDRSSLKIAVENTHVRRDAGFKRIKTRTVCTRRAGSAARAAASCGTTVRMRQAAAAAQFLDRATTMNKICTRKEWTLYALGLLERRLIRHERYDDIIRSKSSFNQLAREQNWNNDRKLRASQAPAASRAPTRHVADPAMRSSYIQLDIRHSIYIFYSANILAEIALDDEDEDDEPPWMHYYYCCYYFYTRRAQRAFDAIVLALCSSRTASIYTSVHTRVPSVVARGCLDARSSGSSSLESRSSSGDGGGKFPAQLQQRRHRNGELGSFSTLKTTNSSAVKIFRFSLFVERSGYGTDITAGGSGGRCTPSPREVSFTGSCSVRYLFHWYYSSNSIENVYTLTRQPFASRPIAAVRAAAVSRTGRAPKRKSPYFYYYYAPRIKFRDETAYIPIHSSESISVHYNTYAMSLASYFAARRTRLLLYI</sequence>
<organism evidence="2 3">
    <name type="scientific">Trichogramma brassicae</name>
    <dbReference type="NCBI Taxonomy" id="86971"/>
    <lineage>
        <taxon>Eukaryota</taxon>
        <taxon>Metazoa</taxon>
        <taxon>Ecdysozoa</taxon>
        <taxon>Arthropoda</taxon>
        <taxon>Hexapoda</taxon>
        <taxon>Insecta</taxon>
        <taxon>Pterygota</taxon>
        <taxon>Neoptera</taxon>
        <taxon>Endopterygota</taxon>
        <taxon>Hymenoptera</taxon>
        <taxon>Apocrita</taxon>
        <taxon>Proctotrupomorpha</taxon>
        <taxon>Chalcidoidea</taxon>
        <taxon>Trichogrammatidae</taxon>
        <taxon>Trichogramma</taxon>
    </lineage>
</organism>
<evidence type="ECO:0000256" key="1">
    <source>
        <dbReference type="SAM" id="MobiDB-lite"/>
    </source>
</evidence>
<feature type="compositionally biased region" description="Low complexity" evidence="1">
    <location>
        <begin position="269"/>
        <end position="281"/>
    </location>
</feature>
<protein>
    <submittedName>
        <fullName evidence="2">Uncharacterized protein</fullName>
    </submittedName>
</protein>
<dbReference type="AlphaFoldDB" id="A0A6H5I0C1"/>
<feature type="region of interest" description="Disordered" evidence="1">
    <location>
        <begin position="268"/>
        <end position="290"/>
    </location>
</feature>
<proteinExistence type="predicted"/>
<keyword evidence="3" id="KW-1185">Reference proteome</keyword>
<accession>A0A6H5I0C1</accession>
<evidence type="ECO:0000313" key="2">
    <source>
        <dbReference type="EMBL" id="CAB0030615.1"/>
    </source>
</evidence>
<evidence type="ECO:0000313" key="3">
    <source>
        <dbReference type="Proteomes" id="UP000479190"/>
    </source>
</evidence>
<dbReference type="EMBL" id="CADCXV010000502">
    <property type="protein sequence ID" value="CAB0030615.1"/>
    <property type="molecule type" value="Genomic_DNA"/>
</dbReference>
<dbReference type="Proteomes" id="UP000479190">
    <property type="component" value="Unassembled WGS sequence"/>
</dbReference>
<reference evidence="2 3" key="1">
    <citation type="submission" date="2020-02" db="EMBL/GenBank/DDBJ databases">
        <authorList>
            <person name="Ferguson B K."/>
        </authorList>
    </citation>
    <scope>NUCLEOTIDE SEQUENCE [LARGE SCALE GENOMIC DNA]</scope>
</reference>